<comment type="caution">
    <text evidence="6">The sequence shown here is derived from an EMBL/GenBank/DDBJ whole genome shotgun (WGS) entry which is preliminary data.</text>
</comment>
<evidence type="ECO:0000256" key="2">
    <source>
        <dbReference type="ARBA" id="ARBA00023015"/>
    </source>
</evidence>
<feature type="domain" description="HTH lysR-type" evidence="5">
    <location>
        <begin position="1"/>
        <end position="58"/>
    </location>
</feature>
<evidence type="ECO:0000256" key="3">
    <source>
        <dbReference type="ARBA" id="ARBA00023125"/>
    </source>
</evidence>
<name>A0ABT4DXU8_9BACL</name>
<dbReference type="InterPro" id="IPR036390">
    <property type="entry name" value="WH_DNA-bd_sf"/>
</dbReference>
<reference evidence="6 7" key="1">
    <citation type="submission" date="2022-05" db="EMBL/GenBank/DDBJ databases">
        <title>Genome Sequencing of Bee-Associated Microbes.</title>
        <authorList>
            <person name="Dunlap C."/>
        </authorList>
    </citation>
    <scope>NUCLEOTIDE SEQUENCE [LARGE SCALE GENOMIC DNA]</scope>
    <source>
        <strain evidence="6 7">NRRL NRS-1438</strain>
    </source>
</reference>
<dbReference type="Pfam" id="PF03466">
    <property type="entry name" value="LysR_substrate"/>
    <property type="match status" value="1"/>
</dbReference>
<dbReference type="InterPro" id="IPR000847">
    <property type="entry name" value="LysR_HTH_N"/>
</dbReference>
<dbReference type="PRINTS" id="PR00039">
    <property type="entry name" value="HTHLYSR"/>
</dbReference>
<dbReference type="Pfam" id="PF00126">
    <property type="entry name" value="HTH_1"/>
    <property type="match status" value="1"/>
</dbReference>
<keyword evidence="3" id="KW-0238">DNA-binding</keyword>
<keyword evidence="7" id="KW-1185">Reference proteome</keyword>
<organism evidence="6 7">
    <name type="scientific">Paenibacillus apiarius</name>
    <dbReference type="NCBI Taxonomy" id="46240"/>
    <lineage>
        <taxon>Bacteria</taxon>
        <taxon>Bacillati</taxon>
        <taxon>Bacillota</taxon>
        <taxon>Bacilli</taxon>
        <taxon>Bacillales</taxon>
        <taxon>Paenibacillaceae</taxon>
        <taxon>Paenibacillus</taxon>
    </lineage>
</organism>
<dbReference type="PROSITE" id="PS50931">
    <property type="entry name" value="HTH_LYSR"/>
    <property type="match status" value="1"/>
</dbReference>
<dbReference type="SUPFAM" id="SSF46785">
    <property type="entry name" value="Winged helix' DNA-binding domain"/>
    <property type="match status" value="1"/>
</dbReference>
<dbReference type="Proteomes" id="UP001207626">
    <property type="component" value="Unassembled WGS sequence"/>
</dbReference>
<dbReference type="EMBL" id="JAMDLW010000032">
    <property type="protein sequence ID" value="MCY9522169.1"/>
    <property type="molecule type" value="Genomic_DNA"/>
</dbReference>
<evidence type="ECO:0000313" key="7">
    <source>
        <dbReference type="Proteomes" id="UP001207626"/>
    </source>
</evidence>
<dbReference type="CDD" id="cd08442">
    <property type="entry name" value="PBP2_YofA_SoxR_like"/>
    <property type="match status" value="1"/>
</dbReference>
<proteinExistence type="inferred from homology"/>
<dbReference type="Gene3D" id="1.10.10.10">
    <property type="entry name" value="Winged helix-like DNA-binding domain superfamily/Winged helix DNA-binding domain"/>
    <property type="match status" value="1"/>
</dbReference>
<dbReference type="SUPFAM" id="SSF53850">
    <property type="entry name" value="Periplasmic binding protein-like II"/>
    <property type="match status" value="1"/>
</dbReference>
<protein>
    <submittedName>
        <fullName evidence="6">LysR family transcriptional regulator</fullName>
    </submittedName>
</protein>
<accession>A0ABT4DXU8</accession>
<evidence type="ECO:0000256" key="1">
    <source>
        <dbReference type="ARBA" id="ARBA00009437"/>
    </source>
</evidence>
<keyword evidence="2" id="KW-0805">Transcription regulation</keyword>
<dbReference type="Gene3D" id="3.40.190.290">
    <property type="match status" value="1"/>
</dbReference>
<evidence type="ECO:0000259" key="5">
    <source>
        <dbReference type="PROSITE" id="PS50931"/>
    </source>
</evidence>
<comment type="similarity">
    <text evidence="1">Belongs to the LysR transcriptional regulatory family.</text>
</comment>
<dbReference type="InterPro" id="IPR005119">
    <property type="entry name" value="LysR_subst-bd"/>
</dbReference>
<dbReference type="PANTHER" id="PTHR30126">
    <property type="entry name" value="HTH-TYPE TRANSCRIPTIONAL REGULATOR"/>
    <property type="match status" value="1"/>
</dbReference>
<dbReference type="PANTHER" id="PTHR30126:SF40">
    <property type="entry name" value="HTH-TYPE TRANSCRIPTIONAL REGULATOR GLTR"/>
    <property type="match status" value="1"/>
</dbReference>
<evidence type="ECO:0000256" key="4">
    <source>
        <dbReference type="ARBA" id="ARBA00023163"/>
    </source>
</evidence>
<dbReference type="InterPro" id="IPR036388">
    <property type="entry name" value="WH-like_DNA-bd_sf"/>
</dbReference>
<gene>
    <name evidence="6" type="ORF">M5X09_21360</name>
</gene>
<dbReference type="RefSeq" id="WP_087434609.1">
    <property type="nucleotide sequence ID" value="NZ_JAMDLV010000070.1"/>
</dbReference>
<keyword evidence="4" id="KW-0804">Transcription</keyword>
<evidence type="ECO:0000313" key="6">
    <source>
        <dbReference type="EMBL" id="MCY9522169.1"/>
    </source>
</evidence>
<sequence>MESGDLRIFQAVAREGSITKAAQALNYVQSNVTNRVQQLEAELEIQLFYRTNRGMKLTASGQNLLEYADKILYLLDEAVKSTQHAEHPAGPLRLGALETTSAIHLPQLMAGYHKKFPEVKLSLITGDTHALLQKVLHYELDGAFIYGPLAHPDIEQFTAFEEELVLVSEPCESNLKELLARPLLFFGAGCSHRARTERLLLEEGITPNHIMEFGTLESILGGVSAGLGVSLLPKSLVAGRESTGEICSYRLPEPYREVNVLFVYRRDLFMTNTFRTFIDFMKAPGSST</sequence>